<dbReference type="InterPro" id="IPR018939">
    <property type="entry name" value="Autophagy-rel_prot_27"/>
</dbReference>
<proteinExistence type="inferred from homology"/>
<keyword evidence="17" id="KW-0968">Cytoplasmic vesicle</keyword>
<dbReference type="EMBL" id="JACVVK020000152">
    <property type="protein sequence ID" value="KAK7488279.1"/>
    <property type="molecule type" value="Genomic_DNA"/>
</dbReference>
<evidence type="ECO:0000256" key="12">
    <source>
        <dbReference type="ARBA" id="ARBA00023006"/>
    </source>
</evidence>
<keyword evidence="15 18" id="KW-0472">Membrane</keyword>
<evidence type="ECO:0000256" key="15">
    <source>
        <dbReference type="ARBA" id="ARBA00023136"/>
    </source>
</evidence>
<keyword evidence="22" id="KW-1185">Reference proteome</keyword>
<dbReference type="PANTHER" id="PTHR15071">
    <property type="entry name" value="MANNOSE-6-PHOSPHATE RECEPTOR FAMILY MEMBER"/>
    <property type="match status" value="1"/>
</dbReference>
<evidence type="ECO:0000256" key="14">
    <source>
        <dbReference type="ARBA" id="ARBA00023128"/>
    </source>
</evidence>
<feature type="signal peptide" evidence="19">
    <location>
        <begin position="1"/>
        <end position="21"/>
    </location>
</feature>
<dbReference type="Proteomes" id="UP001519460">
    <property type="component" value="Unassembled WGS sequence"/>
</dbReference>
<evidence type="ECO:0000256" key="17">
    <source>
        <dbReference type="ARBA" id="ARBA00023329"/>
    </source>
</evidence>
<keyword evidence="12" id="KW-0072">Autophagy</keyword>
<name>A0ABD0KM55_9CAEN</name>
<evidence type="ECO:0000256" key="2">
    <source>
        <dbReference type="ARBA" id="ARBA00004358"/>
    </source>
</evidence>
<dbReference type="FunFam" id="2.70.130.10:FF:000029">
    <property type="entry name" value="uncharacterized protein LOC100184158"/>
    <property type="match status" value="1"/>
</dbReference>
<evidence type="ECO:0000256" key="3">
    <source>
        <dbReference type="ARBA" id="ARBA00004394"/>
    </source>
</evidence>
<keyword evidence="7" id="KW-0813">Transport</keyword>
<accession>A0ABD0KM55</accession>
<evidence type="ECO:0000256" key="16">
    <source>
        <dbReference type="ARBA" id="ARBA00023157"/>
    </source>
</evidence>
<evidence type="ECO:0000313" key="22">
    <source>
        <dbReference type="Proteomes" id="UP001519460"/>
    </source>
</evidence>
<feature type="chain" id="PRO_5044759044" description="Autophagy-related protein 27" evidence="19">
    <location>
        <begin position="22"/>
        <end position="254"/>
    </location>
</feature>
<reference evidence="21 22" key="1">
    <citation type="journal article" date="2023" name="Sci. Data">
        <title>Genome assembly of the Korean intertidal mud-creeper Batillaria attramentaria.</title>
        <authorList>
            <person name="Patra A.K."/>
            <person name="Ho P.T."/>
            <person name="Jun S."/>
            <person name="Lee S.J."/>
            <person name="Kim Y."/>
            <person name="Won Y.J."/>
        </authorList>
    </citation>
    <scope>NUCLEOTIDE SEQUENCE [LARGE SCALE GENOMIC DNA]</scope>
    <source>
        <strain evidence="21">Wonlab-2016</strain>
    </source>
</reference>
<dbReference type="AlphaFoldDB" id="A0ABD0KM55"/>
<dbReference type="Pfam" id="PF09451">
    <property type="entry name" value="ATG27"/>
    <property type="match status" value="1"/>
</dbReference>
<dbReference type="GO" id="GO:0010008">
    <property type="term" value="C:endosome membrane"/>
    <property type="evidence" value="ECO:0007669"/>
    <property type="project" value="UniProtKB-SubCell"/>
</dbReference>
<dbReference type="GO" id="GO:0000139">
    <property type="term" value="C:Golgi membrane"/>
    <property type="evidence" value="ECO:0007669"/>
    <property type="project" value="UniProtKB-SubCell"/>
</dbReference>
<dbReference type="InterPro" id="IPR009011">
    <property type="entry name" value="Man6P_isomerase_rcpt-bd_dom_sf"/>
</dbReference>
<evidence type="ECO:0000256" key="10">
    <source>
        <dbReference type="ARBA" id="ARBA00022927"/>
    </source>
</evidence>
<sequence length="254" mass="26504">MSVDRFLVCLLLGVFPRNVWSDCTKTGPCSCEGPEGSIDLSPLDGKGSPKYKDQPDQLGSGYLFSWNPCSAFSEASGCNSVSACQMASDQSASYTLGTQDTADFVTDATTGDLNLQYTASDGTSTRTTIVTLVCDQTIPDGTLLVVGEATTLTYNFVLSSIHCCPSSGPGPGPGPNGGSGDGGLSIGSILVIAFVSLLVVYAVAGVVIQVFLRKASGKERIPNYSIWSAIPGLVKDGFVFTFTLGKKRGSYDNI</sequence>
<keyword evidence="9 19" id="KW-0732">Signal</keyword>
<dbReference type="InterPro" id="IPR044865">
    <property type="entry name" value="MRH_dom"/>
</dbReference>
<evidence type="ECO:0000259" key="20">
    <source>
        <dbReference type="PROSITE" id="PS51914"/>
    </source>
</evidence>
<keyword evidence="8 18" id="KW-0812">Transmembrane</keyword>
<evidence type="ECO:0000256" key="13">
    <source>
        <dbReference type="ARBA" id="ARBA00023034"/>
    </source>
</evidence>
<organism evidence="21 22">
    <name type="scientific">Batillaria attramentaria</name>
    <dbReference type="NCBI Taxonomy" id="370345"/>
    <lineage>
        <taxon>Eukaryota</taxon>
        <taxon>Metazoa</taxon>
        <taxon>Spiralia</taxon>
        <taxon>Lophotrochozoa</taxon>
        <taxon>Mollusca</taxon>
        <taxon>Gastropoda</taxon>
        <taxon>Caenogastropoda</taxon>
        <taxon>Sorbeoconcha</taxon>
        <taxon>Cerithioidea</taxon>
        <taxon>Batillariidae</taxon>
        <taxon>Batillaria</taxon>
    </lineage>
</organism>
<feature type="transmembrane region" description="Helical" evidence="18">
    <location>
        <begin position="189"/>
        <end position="212"/>
    </location>
</feature>
<evidence type="ECO:0000313" key="21">
    <source>
        <dbReference type="EMBL" id="KAK7488279.1"/>
    </source>
</evidence>
<protein>
    <recommendedName>
        <fullName evidence="6">Autophagy-related protein 27</fullName>
    </recommendedName>
</protein>
<keyword evidence="16" id="KW-1015">Disulfide bond</keyword>
<keyword evidence="11 18" id="KW-1133">Transmembrane helix</keyword>
<feature type="domain" description="MRH" evidence="20">
    <location>
        <begin position="21"/>
        <end position="166"/>
    </location>
</feature>
<evidence type="ECO:0000256" key="1">
    <source>
        <dbReference type="ARBA" id="ARBA00004304"/>
    </source>
</evidence>
<evidence type="ECO:0000256" key="8">
    <source>
        <dbReference type="ARBA" id="ARBA00022692"/>
    </source>
</evidence>
<evidence type="ECO:0000256" key="11">
    <source>
        <dbReference type="ARBA" id="ARBA00022989"/>
    </source>
</evidence>
<evidence type="ECO:0000256" key="5">
    <source>
        <dbReference type="ARBA" id="ARBA00005363"/>
    </source>
</evidence>
<evidence type="ECO:0000256" key="19">
    <source>
        <dbReference type="SAM" id="SignalP"/>
    </source>
</evidence>
<comment type="subcellular location">
    <subcellularLocation>
        <location evidence="2">Cytoplasmic vesicle membrane</location>
        <topology evidence="2">Single-pass type I membrane protein</topology>
    </subcellularLocation>
    <subcellularLocation>
        <location evidence="3">Golgi apparatus membrane</location>
    </subcellularLocation>
    <subcellularLocation>
        <location evidence="1">Mitochondrion membrane</location>
        <topology evidence="1">Single-pass membrane protein</topology>
    </subcellularLocation>
    <subcellularLocation>
        <location evidence="4">Preautophagosomal structure membrane</location>
        <topology evidence="4">Single-pass type I membrane protein</topology>
    </subcellularLocation>
</comment>
<comment type="similarity">
    <text evidence="5">Belongs to the ATG27 family.</text>
</comment>
<dbReference type="PROSITE" id="PS51914">
    <property type="entry name" value="MRH"/>
    <property type="match status" value="1"/>
</dbReference>
<gene>
    <name evidence="21" type="ORF">BaRGS_00020438</name>
</gene>
<evidence type="ECO:0000256" key="4">
    <source>
        <dbReference type="ARBA" id="ARBA00004472"/>
    </source>
</evidence>
<keyword evidence="10" id="KW-0653">Protein transport</keyword>
<evidence type="ECO:0000256" key="18">
    <source>
        <dbReference type="SAM" id="Phobius"/>
    </source>
</evidence>
<keyword evidence="13" id="KW-0333">Golgi apparatus</keyword>
<dbReference type="PANTHER" id="PTHR15071:SF0">
    <property type="entry name" value="MANNOSE 6-PHOSPHATE RECEPTOR-LIKE PROTEIN 1"/>
    <property type="match status" value="1"/>
</dbReference>
<comment type="caution">
    <text evidence="21">The sequence shown here is derived from an EMBL/GenBank/DDBJ whole genome shotgun (WGS) entry which is preliminary data.</text>
</comment>
<dbReference type="SUPFAM" id="SSF50911">
    <property type="entry name" value="Mannose 6-phosphate receptor domain"/>
    <property type="match status" value="1"/>
</dbReference>
<evidence type="ECO:0000256" key="6">
    <source>
        <dbReference type="ARBA" id="ARBA00013776"/>
    </source>
</evidence>
<evidence type="ECO:0000256" key="9">
    <source>
        <dbReference type="ARBA" id="ARBA00022729"/>
    </source>
</evidence>
<dbReference type="Gene3D" id="2.70.130.10">
    <property type="entry name" value="Mannose-6-phosphate receptor binding domain"/>
    <property type="match status" value="1"/>
</dbReference>
<evidence type="ECO:0000256" key="7">
    <source>
        <dbReference type="ARBA" id="ARBA00022448"/>
    </source>
</evidence>
<keyword evidence="14" id="KW-0496">Mitochondrion</keyword>